<name>A0A178MR61_9PROT</name>
<dbReference type="InterPro" id="IPR057661">
    <property type="entry name" value="RsdA/BaiN/AoA(So)_Rossmann"/>
</dbReference>
<dbReference type="Gene3D" id="1.10.8.260">
    <property type="entry name" value="HI0933 insert domain-like"/>
    <property type="match status" value="1"/>
</dbReference>
<dbReference type="Pfam" id="PF03486">
    <property type="entry name" value="HI0933_like"/>
    <property type="match status" value="1"/>
</dbReference>
<evidence type="ECO:0000256" key="2">
    <source>
        <dbReference type="ARBA" id="ARBA00022630"/>
    </source>
</evidence>
<comment type="caution">
    <text evidence="6">The sequence shown here is derived from an EMBL/GenBank/DDBJ whole genome shotgun (WGS) entry which is preliminary data.</text>
</comment>
<evidence type="ECO:0000313" key="6">
    <source>
        <dbReference type="EMBL" id="OAN50565.1"/>
    </source>
</evidence>
<dbReference type="Gene3D" id="3.50.50.60">
    <property type="entry name" value="FAD/NAD(P)-binding domain"/>
    <property type="match status" value="1"/>
</dbReference>
<reference evidence="6" key="1">
    <citation type="submission" date="2016-04" db="EMBL/GenBank/DDBJ databases">
        <title>Draft genome sequence of freshwater magnetotactic bacteria Magnetospirillum marisnigri SP-1 and Magnetospirillum moscoviense BB-1.</title>
        <authorList>
            <person name="Koziaeva V."/>
            <person name="Dziuba M.V."/>
            <person name="Ivanov T.M."/>
            <person name="Kuznetsov B."/>
            <person name="Grouzdev D.S."/>
        </authorList>
    </citation>
    <scope>NUCLEOTIDE SEQUENCE [LARGE SCALE GENOMIC DNA]</scope>
    <source>
        <strain evidence="6">SP-1</strain>
    </source>
</reference>
<dbReference type="Gene3D" id="2.40.30.10">
    <property type="entry name" value="Translation factors"/>
    <property type="match status" value="1"/>
</dbReference>
<accession>A0A178MR61</accession>
<dbReference type="PANTHER" id="PTHR42887">
    <property type="entry name" value="OS12G0638800 PROTEIN"/>
    <property type="match status" value="1"/>
</dbReference>
<dbReference type="SUPFAM" id="SSF51905">
    <property type="entry name" value="FAD/NAD(P)-binding domain"/>
    <property type="match status" value="1"/>
</dbReference>
<organism evidence="6 7">
    <name type="scientific">Paramagnetospirillum marisnigri</name>
    <dbReference type="NCBI Taxonomy" id="1285242"/>
    <lineage>
        <taxon>Bacteria</taxon>
        <taxon>Pseudomonadati</taxon>
        <taxon>Pseudomonadota</taxon>
        <taxon>Alphaproteobacteria</taxon>
        <taxon>Rhodospirillales</taxon>
        <taxon>Magnetospirillaceae</taxon>
        <taxon>Paramagnetospirillum</taxon>
    </lineage>
</organism>
<dbReference type="SUPFAM" id="SSF160996">
    <property type="entry name" value="HI0933 insert domain-like"/>
    <property type="match status" value="1"/>
</dbReference>
<evidence type="ECO:0000313" key="7">
    <source>
        <dbReference type="Proteomes" id="UP000078428"/>
    </source>
</evidence>
<evidence type="ECO:0000256" key="3">
    <source>
        <dbReference type="ARBA" id="ARBA00022827"/>
    </source>
</evidence>
<dbReference type="AlphaFoldDB" id="A0A178MR61"/>
<dbReference type="NCBIfam" id="TIGR03862">
    <property type="entry name" value="flavo_PP4765"/>
    <property type="match status" value="1"/>
</dbReference>
<gene>
    <name evidence="6" type="ORF">A6A04_17835</name>
</gene>
<sequence length="403" mass="43250">MAAIVIGGGPAGLMAAEVLAERGLPVAVFDAMPSPGRKFLLAGKGGLNLTHSEALGSFIPRYGARAGLFQSLLGEFGPVDLRNWAKELGIDTFVGSSGRVFPSEMKAAPLLRAWIKRLREFGVEFNVRHRWLGWSDDGRLRFRTPKGEVTATAEVVVLALGGSSWPHLGSDGSWESILAAHGVDVAPMLPANCGFDLDWSPRFVERFAGCRLPTVELSFDGRTQRGEITISANGIEGGCVYALSASLRDAIATNGIALPTLDLMPDWSEERLLDAISRPRGSRSLSTHLRKVTGLDPVAVGLLRELLRKEDMDHPLRLASEIKALPLPLMRPRPVAEAISTAGGVKFEDLDHNLMIKGMPGVFVAGEMLDWEAPTGGYLLTGCFATGRRAGLGAASTMMAKRD</sequence>
<feature type="domain" description="RsdA/BaiN/AoA(So)-like insert" evidence="5">
    <location>
        <begin position="190"/>
        <end position="340"/>
    </location>
</feature>
<keyword evidence="2" id="KW-0285">Flavoprotein</keyword>
<evidence type="ECO:0000259" key="4">
    <source>
        <dbReference type="Pfam" id="PF03486"/>
    </source>
</evidence>
<evidence type="ECO:0000259" key="5">
    <source>
        <dbReference type="Pfam" id="PF22780"/>
    </source>
</evidence>
<comment type="cofactor">
    <cofactor evidence="1">
        <name>FAD</name>
        <dbReference type="ChEBI" id="CHEBI:57692"/>
    </cofactor>
</comment>
<dbReference type="Pfam" id="PF22780">
    <property type="entry name" value="HI0933_like_1st"/>
    <property type="match status" value="1"/>
</dbReference>
<keyword evidence="7" id="KW-1185">Reference proteome</keyword>
<evidence type="ECO:0000256" key="1">
    <source>
        <dbReference type="ARBA" id="ARBA00001974"/>
    </source>
</evidence>
<keyword evidence="3" id="KW-0274">FAD</keyword>
<dbReference type="OrthoDB" id="5288829at2"/>
<dbReference type="STRING" id="1285242.A6A04_17835"/>
<dbReference type="InterPro" id="IPR004792">
    <property type="entry name" value="BaiN-like"/>
</dbReference>
<dbReference type="InterPro" id="IPR055178">
    <property type="entry name" value="RsdA/BaiN/AoA(So)-like_dom"/>
</dbReference>
<dbReference type="EMBL" id="LWQT01000052">
    <property type="protein sequence ID" value="OAN50565.1"/>
    <property type="molecule type" value="Genomic_DNA"/>
</dbReference>
<protein>
    <submittedName>
        <fullName evidence="6">NAD(FAD)-utilizing dehydrogenase</fullName>
    </submittedName>
</protein>
<feature type="domain" description="RsdA/BaiN/AoA(So)-like Rossmann fold-like" evidence="4">
    <location>
        <begin position="3"/>
        <end position="391"/>
    </location>
</feature>
<dbReference type="NCBIfam" id="TIGR00275">
    <property type="entry name" value="aminoacetone oxidase family FAD-binding enzyme"/>
    <property type="match status" value="1"/>
</dbReference>
<dbReference type="Proteomes" id="UP000078428">
    <property type="component" value="Unassembled WGS sequence"/>
</dbReference>
<dbReference type="PANTHER" id="PTHR42887:SF1">
    <property type="entry name" value="BLR3961 PROTEIN"/>
    <property type="match status" value="1"/>
</dbReference>
<dbReference type="RefSeq" id="WP_068492193.1">
    <property type="nucleotide sequence ID" value="NZ_LWQT01000052.1"/>
</dbReference>
<dbReference type="InterPro" id="IPR023166">
    <property type="entry name" value="BaiN-like_dom_sf"/>
</dbReference>
<dbReference type="InterPro" id="IPR036188">
    <property type="entry name" value="FAD/NAD-bd_sf"/>
</dbReference>
<dbReference type="InterPro" id="IPR022460">
    <property type="entry name" value="Flavoprotein_PP4765"/>
</dbReference>
<proteinExistence type="predicted"/>
<dbReference type="PRINTS" id="PR00420">
    <property type="entry name" value="RNGMNOXGNASE"/>
</dbReference>